<dbReference type="PANTHER" id="PTHR31245:SF20">
    <property type="entry name" value="F18B13.13 PROTEIN"/>
    <property type="match status" value="1"/>
</dbReference>
<evidence type="ECO:0000256" key="1">
    <source>
        <dbReference type="SAM" id="Coils"/>
    </source>
</evidence>
<sequence>MSVATQHSPFAVGSKRLFESEENEDRLQRRDSGAATHKRYRRHGSPADRCGSGGCQGAYAVSPATLAALRGLFPEMSDKVIADVLAEYGDNIDAAIKHLTDLRLATPSTSAAATPEQQAAAAAAAADQQRRQQEQAAAQQAQQEQQPQQQQQGAADAGPAGQPHSADEWIDIVVREMAAATDLADARARASKVLQAFEQVAVQHAKQGAPGDPEQLRGQLAEALRENQLLKRAVAIQNTRLQELSGKEAEVAQLRQMLEGFQQKVHALEVQNYSLAMHLRQATDGKDAMAAGGFNKNPDVF</sequence>
<protein>
    <submittedName>
        <fullName evidence="4">CUE domain containing</fullName>
    </submittedName>
</protein>
<dbReference type="CDD" id="cd14279">
    <property type="entry name" value="CUE"/>
    <property type="match status" value="1"/>
</dbReference>
<evidence type="ECO:0000313" key="5">
    <source>
        <dbReference type="Proteomes" id="UP000239899"/>
    </source>
</evidence>
<feature type="compositionally biased region" description="Low complexity" evidence="2">
    <location>
        <begin position="134"/>
        <end position="162"/>
    </location>
</feature>
<feature type="region of interest" description="Disordered" evidence="2">
    <location>
        <begin position="1"/>
        <end position="51"/>
    </location>
</feature>
<feature type="coiled-coil region" evidence="1">
    <location>
        <begin position="244"/>
        <end position="271"/>
    </location>
</feature>
<keyword evidence="1" id="KW-0175">Coiled coil</keyword>
<evidence type="ECO:0000313" key="4">
    <source>
        <dbReference type="EMBL" id="PRW59117.1"/>
    </source>
</evidence>
<dbReference type="STRING" id="3076.A0A2P6TYH3"/>
<dbReference type="Pfam" id="PF02845">
    <property type="entry name" value="CUE"/>
    <property type="match status" value="1"/>
</dbReference>
<dbReference type="OrthoDB" id="440455at2759"/>
<evidence type="ECO:0000259" key="3">
    <source>
        <dbReference type="PROSITE" id="PS51140"/>
    </source>
</evidence>
<proteinExistence type="predicted"/>
<evidence type="ECO:0000256" key="2">
    <source>
        <dbReference type="SAM" id="MobiDB-lite"/>
    </source>
</evidence>
<dbReference type="SMART" id="SM00546">
    <property type="entry name" value="CUE"/>
    <property type="match status" value="1"/>
</dbReference>
<dbReference type="PANTHER" id="PTHR31245">
    <property type="entry name" value="UBIQUITIN SYSTEM COMPONENT CUE PROTEIN"/>
    <property type="match status" value="1"/>
</dbReference>
<dbReference type="InterPro" id="IPR009060">
    <property type="entry name" value="UBA-like_sf"/>
</dbReference>
<dbReference type="EMBL" id="LHPG02000004">
    <property type="protein sequence ID" value="PRW59117.1"/>
    <property type="molecule type" value="Genomic_DNA"/>
</dbReference>
<reference evidence="4 5" key="1">
    <citation type="journal article" date="2018" name="Plant J.">
        <title>Genome sequences of Chlorella sorokiniana UTEX 1602 and Micractinium conductrix SAG 241.80: implications to maltose excretion by a green alga.</title>
        <authorList>
            <person name="Arriola M.B."/>
            <person name="Velmurugan N."/>
            <person name="Zhang Y."/>
            <person name="Plunkett M.H."/>
            <person name="Hondzo H."/>
            <person name="Barney B.M."/>
        </authorList>
    </citation>
    <scope>NUCLEOTIDE SEQUENCE [LARGE SCALE GENOMIC DNA]</scope>
    <source>
        <strain evidence="5">UTEX 1602</strain>
    </source>
</reference>
<gene>
    <name evidence="4" type="ORF">C2E21_2098</name>
</gene>
<accession>A0A2P6TYH3</accession>
<keyword evidence="5" id="KW-1185">Reference proteome</keyword>
<dbReference type="GO" id="GO:0043130">
    <property type="term" value="F:ubiquitin binding"/>
    <property type="evidence" value="ECO:0007669"/>
    <property type="project" value="InterPro"/>
</dbReference>
<dbReference type="PROSITE" id="PS51140">
    <property type="entry name" value="CUE"/>
    <property type="match status" value="1"/>
</dbReference>
<comment type="caution">
    <text evidence="4">The sequence shown here is derived from an EMBL/GenBank/DDBJ whole genome shotgun (WGS) entry which is preliminary data.</text>
</comment>
<dbReference type="Proteomes" id="UP000239899">
    <property type="component" value="Unassembled WGS sequence"/>
</dbReference>
<name>A0A2P6TYH3_CHLSO</name>
<dbReference type="SUPFAM" id="SSF46934">
    <property type="entry name" value="UBA-like"/>
    <property type="match status" value="1"/>
</dbReference>
<feature type="compositionally biased region" description="Low complexity" evidence="2">
    <location>
        <begin position="108"/>
        <end position="127"/>
    </location>
</feature>
<feature type="region of interest" description="Disordered" evidence="2">
    <location>
        <begin position="108"/>
        <end position="164"/>
    </location>
</feature>
<feature type="domain" description="CUE" evidence="3">
    <location>
        <begin position="61"/>
        <end position="104"/>
    </location>
</feature>
<dbReference type="AlphaFoldDB" id="A0A2P6TYH3"/>
<organism evidence="4 5">
    <name type="scientific">Chlorella sorokiniana</name>
    <name type="common">Freshwater green alga</name>
    <dbReference type="NCBI Taxonomy" id="3076"/>
    <lineage>
        <taxon>Eukaryota</taxon>
        <taxon>Viridiplantae</taxon>
        <taxon>Chlorophyta</taxon>
        <taxon>core chlorophytes</taxon>
        <taxon>Trebouxiophyceae</taxon>
        <taxon>Chlorellales</taxon>
        <taxon>Chlorellaceae</taxon>
        <taxon>Chlorella clade</taxon>
        <taxon>Chlorella</taxon>
    </lineage>
</organism>
<dbReference type="Gene3D" id="1.10.8.10">
    <property type="entry name" value="DNA helicase RuvA subunit, C-terminal domain"/>
    <property type="match status" value="1"/>
</dbReference>
<dbReference type="InterPro" id="IPR003892">
    <property type="entry name" value="CUE"/>
</dbReference>